<name>A0AAD4CBA3_ASPNN</name>
<accession>A0AAD4CBA3</accession>
<dbReference type="GO" id="GO:0005739">
    <property type="term" value="C:mitochondrion"/>
    <property type="evidence" value="ECO:0007669"/>
    <property type="project" value="TreeGrafter"/>
</dbReference>
<protein>
    <recommendedName>
        <fullName evidence="1">DSBA-like thioredoxin domain-containing protein</fullName>
    </recommendedName>
</protein>
<dbReference type="InterPro" id="IPR051924">
    <property type="entry name" value="GST_Kappa/NadH"/>
</dbReference>
<dbReference type="EMBL" id="VCAU01000187">
    <property type="protein sequence ID" value="KAF9883088.1"/>
    <property type="molecule type" value="Genomic_DNA"/>
</dbReference>
<dbReference type="GO" id="GO:0005777">
    <property type="term" value="C:peroxisome"/>
    <property type="evidence" value="ECO:0007669"/>
    <property type="project" value="TreeGrafter"/>
</dbReference>
<evidence type="ECO:0000313" key="3">
    <source>
        <dbReference type="Proteomes" id="UP001194746"/>
    </source>
</evidence>
<dbReference type="GO" id="GO:0004364">
    <property type="term" value="F:glutathione transferase activity"/>
    <property type="evidence" value="ECO:0007669"/>
    <property type="project" value="TreeGrafter"/>
</dbReference>
<keyword evidence="3" id="KW-1185">Reference proteome</keyword>
<dbReference type="SUPFAM" id="SSF52833">
    <property type="entry name" value="Thioredoxin-like"/>
    <property type="match status" value="1"/>
</dbReference>
<sequence length="289" mass="32642">MKIIAQQALPVPTDTELLHFKQHLQANAGRREKLGHYLSAMWQYRGEWFWALDRLHFLMLRLRAHDAVSEGTVIGNFQSSALPVAVAAANAPLEFWFSFRSPYSYLAAVELLRRRACGKISHMIVRPVLPMVMRGLPVPTAKRFYIARDVKRCADALHIPFGCISDPVGEGVLRLLTLFPTEATVDQQLLYCVVAGQAVWWEGLDVRRDDVLQSVIDRAGMDWTRSQARLANGIDTKFAEKNLEALFDAGLWGVPSFRCGTFTTWGQDRLWMVDHVVSDDEAISRPTST</sequence>
<gene>
    <name evidence="2" type="ORF">FE257_004122</name>
</gene>
<organism evidence="2 3">
    <name type="scientific">Aspergillus nanangensis</name>
    <dbReference type="NCBI Taxonomy" id="2582783"/>
    <lineage>
        <taxon>Eukaryota</taxon>
        <taxon>Fungi</taxon>
        <taxon>Dikarya</taxon>
        <taxon>Ascomycota</taxon>
        <taxon>Pezizomycotina</taxon>
        <taxon>Eurotiomycetes</taxon>
        <taxon>Eurotiomycetidae</taxon>
        <taxon>Eurotiales</taxon>
        <taxon>Aspergillaceae</taxon>
        <taxon>Aspergillus</taxon>
        <taxon>Aspergillus subgen. Circumdati</taxon>
    </lineage>
</organism>
<dbReference type="GO" id="GO:0004602">
    <property type="term" value="F:glutathione peroxidase activity"/>
    <property type="evidence" value="ECO:0007669"/>
    <property type="project" value="TreeGrafter"/>
</dbReference>
<dbReference type="Gene3D" id="3.40.30.10">
    <property type="entry name" value="Glutaredoxin"/>
    <property type="match status" value="1"/>
</dbReference>
<evidence type="ECO:0000313" key="2">
    <source>
        <dbReference type="EMBL" id="KAF9883088.1"/>
    </source>
</evidence>
<dbReference type="Pfam" id="PF01323">
    <property type="entry name" value="DSBA"/>
    <property type="match status" value="1"/>
</dbReference>
<dbReference type="PANTHER" id="PTHR42943">
    <property type="entry name" value="GLUTATHIONE S-TRANSFERASE KAPPA"/>
    <property type="match status" value="1"/>
</dbReference>
<dbReference type="AlphaFoldDB" id="A0AAD4CBA3"/>
<proteinExistence type="predicted"/>
<comment type="caution">
    <text evidence="2">The sequence shown here is derived from an EMBL/GenBank/DDBJ whole genome shotgun (WGS) entry which is preliminary data.</text>
</comment>
<dbReference type="PANTHER" id="PTHR42943:SF4">
    <property type="entry name" value="C2H2-TYPE DOMAIN-CONTAINING PROTEIN"/>
    <property type="match status" value="1"/>
</dbReference>
<dbReference type="InterPro" id="IPR036249">
    <property type="entry name" value="Thioredoxin-like_sf"/>
</dbReference>
<reference evidence="2" key="1">
    <citation type="journal article" date="2019" name="Beilstein J. Org. Chem.">
        <title>Nanangenines: drimane sesquiterpenoids as the dominant metabolite cohort of a novel Australian fungus, Aspergillus nanangensis.</title>
        <authorList>
            <person name="Lacey H.J."/>
            <person name="Gilchrist C.L.M."/>
            <person name="Crombie A."/>
            <person name="Kalaitzis J.A."/>
            <person name="Vuong D."/>
            <person name="Rutledge P.J."/>
            <person name="Turner P."/>
            <person name="Pitt J.I."/>
            <person name="Lacey E."/>
            <person name="Chooi Y.H."/>
            <person name="Piggott A.M."/>
        </authorList>
    </citation>
    <scope>NUCLEOTIDE SEQUENCE</scope>
    <source>
        <strain evidence="2">MST-FP2251</strain>
    </source>
</reference>
<dbReference type="InterPro" id="IPR001853">
    <property type="entry name" value="DSBA-like_thioredoxin_dom"/>
</dbReference>
<evidence type="ECO:0000259" key="1">
    <source>
        <dbReference type="Pfam" id="PF01323"/>
    </source>
</evidence>
<feature type="domain" description="DSBA-like thioredoxin" evidence="1">
    <location>
        <begin position="93"/>
        <end position="274"/>
    </location>
</feature>
<reference evidence="2" key="2">
    <citation type="submission" date="2020-02" db="EMBL/GenBank/DDBJ databases">
        <authorList>
            <person name="Gilchrist C.L.M."/>
            <person name="Chooi Y.-H."/>
        </authorList>
    </citation>
    <scope>NUCLEOTIDE SEQUENCE</scope>
    <source>
        <strain evidence="2">MST-FP2251</strain>
    </source>
</reference>
<dbReference type="GO" id="GO:0006749">
    <property type="term" value="P:glutathione metabolic process"/>
    <property type="evidence" value="ECO:0007669"/>
    <property type="project" value="TreeGrafter"/>
</dbReference>
<dbReference type="Proteomes" id="UP001194746">
    <property type="component" value="Unassembled WGS sequence"/>
</dbReference>